<keyword evidence="2" id="KW-1185">Reference proteome</keyword>
<protein>
    <submittedName>
        <fullName evidence="1">DNA primase</fullName>
    </submittedName>
</protein>
<name>A0AC61RI13_9BACT</name>
<dbReference type="EMBL" id="SRYB01000005">
    <property type="protein sequence ID" value="TGY79721.1"/>
    <property type="molecule type" value="Genomic_DNA"/>
</dbReference>
<evidence type="ECO:0000313" key="1">
    <source>
        <dbReference type="EMBL" id="TGY79721.1"/>
    </source>
</evidence>
<gene>
    <name evidence="1" type="primary">dnaG</name>
    <name evidence="1" type="ORF">E5331_04925</name>
</gene>
<evidence type="ECO:0000313" key="2">
    <source>
        <dbReference type="Proteomes" id="UP000306319"/>
    </source>
</evidence>
<sequence>MVIDKATVQKIKDTADIVEVVSDYVHLTRRGSNYMGLCPFHNERTPSFSVNKSRNFCYCFSCHKGGAPINFIMEKEGISYHDALLHLAKKYGIKVEERELTDEEREAQSRREAMFIANEWAMNYFEDNLLNTPDGKEIGLSYLYGRGVTQEAIRQFHLGYAIDRGTAMLEAARKKGFNIDVLKKLGLIGTSQQGHDYDRFRGRVIFPILNSSGKVVAFGGRDLKGGIAKYINSPESELYKKSNELYGMYQARSSIVKEDKCYLVEGYLDVIGMWQSGMKNVVASSGTALTDGQIALIHRFTKNVTLIYDGDAAGIKASFRGIDMLLSHYLDVNVLLLPDGDDPDSFARKHTPEEFREYVSKNETDIIKFKAKVLMAEASDNPQRRVEAIRSVIGSLACIPDKVKRDVYIQECSRLMGVSEESIGSATASARATVVEQIKRQRNLNAINQIPGNHITDSPRNISTTSYAQSNTTQPQDSAHVNYPENIGYTRHSDRSPMPRPEINSNPLRPLEWKVLVYCIRYGFLDFCENEINGSVMTVLEYVAEELAADNTDFSVADYNMTFALLMELLSGFRNELASFEKEISIEKDMKRKEGYKEIAERELSINEIQREEQKLEERVDAWAEEQIVNFARSYPSKVLASHENDIVRRITTEAISEPYQLSHIYSRERPVEKEEDKLISLLPTAIYVWKNGILDIEFKALMSELREISGKGDLNEVQKVQLQISELMRYRSELAKNIGDRILCPASGIRTSKR</sequence>
<organism evidence="1 2">
    <name type="scientific">Lepagella muris</name>
    <dbReference type="NCBI Taxonomy" id="3032870"/>
    <lineage>
        <taxon>Bacteria</taxon>
        <taxon>Pseudomonadati</taxon>
        <taxon>Bacteroidota</taxon>
        <taxon>Bacteroidia</taxon>
        <taxon>Bacteroidales</taxon>
        <taxon>Muribaculaceae</taxon>
        <taxon>Lepagella</taxon>
    </lineage>
</organism>
<comment type="caution">
    <text evidence="1">The sequence shown here is derived from an EMBL/GenBank/DDBJ whole genome shotgun (WGS) entry which is preliminary data.</text>
</comment>
<proteinExistence type="predicted"/>
<reference evidence="1" key="1">
    <citation type="submission" date="2019-04" db="EMBL/GenBank/DDBJ databases">
        <title>Microbes associate with the intestines of laboratory mice.</title>
        <authorList>
            <person name="Navarre W."/>
            <person name="Wong E."/>
            <person name="Huang K."/>
            <person name="Tropini C."/>
            <person name="Ng K."/>
            <person name="Yu B."/>
        </authorList>
    </citation>
    <scope>NUCLEOTIDE SEQUENCE</scope>
    <source>
        <strain evidence="1">NM04_E33</strain>
    </source>
</reference>
<dbReference type="Proteomes" id="UP000306319">
    <property type="component" value="Unassembled WGS sequence"/>
</dbReference>
<accession>A0AC61RI13</accession>